<dbReference type="AlphaFoldDB" id="A0A8H6R9Z7"/>
<keyword evidence="4" id="KW-0325">Glycoprotein</keyword>
<protein>
    <submittedName>
        <fullName evidence="6">N-acetylglucosamine-6-O-sulfatase</fullName>
    </submittedName>
</protein>
<dbReference type="OrthoDB" id="103349at2759"/>
<keyword evidence="3" id="KW-0378">Hydrolase</keyword>
<dbReference type="PANTHER" id="PTHR43108">
    <property type="entry name" value="N-ACETYLGLUCOSAMINE-6-SULFATASE FAMILY MEMBER"/>
    <property type="match status" value="1"/>
</dbReference>
<dbReference type="EMBL" id="JABCIY010000249">
    <property type="protein sequence ID" value="KAF7186617.1"/>
    <property type="molecule type" value="Genomic_DNA"/>
</dbReference>
<evidence type="ECO:0000256" key="1">
    <source>
        <dbReference type="ARBA" id="ARBA00008779"/>
    </source>
</evidence>
<keyword evidence="2" id="KW-0732">Signal</keyword>
<dbReference type="GO" id="GO:0016787">
    <property type="term" value="F:hydrolase activity"/>
    <property type="evidence" value="ECO:0007669"/>
    <property type="project" value="UniProtKB-KW"/>
</dbReference>
<evidence type="ECO:0000256" key="2">
    <source>
        <dbReference type="ARBA" id="ARBA00022729"/>
    </source>
</evidence>
<feature type="domain" description="Sulfatase N-terminal" evidence="5">
    <location>
        <begin position="34"/>
        <end position="412"/>
    </location>
</feature>
<dbReference type="CDD" id="cd16031">
    <property type="entry name" value="G6S_like"/>
    <property type="match status" value="1"/>
</dbReference>
<dbReference type="PANTHER" id="PTHR43108:SF6">
    <property type="entry name" value="N-SULPHOGLUCOSAMINE SULPHOHYDROLASE"/>
    <property type="match status" value="1"/>
</dbReference>
<dbReference type="PROSITE" id="PS00149">
    <property type="entry name" value="SULFATASE_2"/>
    <property type="match status" value="1"/>
</dbReference>
<dbReference type="Pfam" id="PF00884">
    <property type="entry name" value="Sulfatase"/>
    <property type="match status" value="1"/>
</dbReference>
<organism evidence="6 7">
    <name type="scientific">Pseudocercospora fuligena</name>
    <dbReference type="NCBI Taxonomy" id="685502"/>
    <lineage>
        <taxon>Eukaryota</taxon>
        <taxon>Fungi</taxon>
        <taxon>Dikarya</taxon>
        <taxon>Ascomycota</taxon>
        <taxon>Pezizomycotina</taxon>
        <taxon>Dothideomycetes</taxon>
        <taxon>Dothideomycetidae</taxon>
        <taxon>Mycosphaerellales</taxon>
        <taxon>Mycosphaerellaceae</taxon>
        <taxon>Pseudocercospora</taxon>
    </lineage>
</organism>
<dbReference type="InterPro" id="IPR017850">
    <property type="entry name" value="Alkaline_phosphatase_core_sf"/>
</dbReference>
<keyword evidence="7" id="KW-1185">Reference proteome</keyword>
<dbReference type="InterPro" id="IPR024607">
    <property type="entry name" value="Sulfatase_CS"/>
</dbReference>
<comment type="similarity">
    <text evidence="1">Belongs to the sulfatase family.</text>
</comment>
<evidence type="ECO:0000313" key="7">
    <source>
        <dbReference type="Proteomes" id="UP000660729"/>
    </source>
</evidence>
<name>A0A8H6R9Z7_9PEZI</name>
<accession>A0A8H6R9Z7</accession>
<sequence length="559" mass="63559">MVTMAAGLIRNLLFQQLLLTPSEHPSQGKMVKLPNIIFMMADDHAAKSISAYGAGINHTPNIDRLATEGAIFNHCYVTNSICTPSRAAILTGMHSHANGVFTLNDEINNRLPNVAKSMKMGGYQTAMIGKWHLGEGTEHEPTGFDYWSAVPGQGEYWDPDFIENGEEVTKTGYAVDIITDYALDWLKERNQSQPFFLMYHQKAPHRSWEFDPKYGDLYTDPIQLPGTFTDDYKNRANAARAADMRVAEDLTYFDLGLVQPQGGNEVGALFYPGYSTERKIPNPKDPRDLTLIDSSTGELFRFNTSTQLAEFKFQRYMQRYLRVVQSVDDNVGRVLDWLDAEGLANNTLVMYTSDQGMFLGDHGWFDKRFIYEESFQMPLLARYPPEIKAGSVISDIVQNVDFPATMLDVAGIPTPSYMQGKSFRKIFQGETPQDWDQLAYHRYWMHRDAIHNAYAHYGVRDERYKLIYWYNEGFNLSGTSGGGEEKQWELFDTQEDPLELFNVYNEAEYADIVGDMTEKLERKMLDIGDVWLHDADLAGEGTGTPSRDLVEAKRDAVNH</sequence>
<evidence type="ECO:0000256" key="3">
    <source>
        <dbReference type="ARBA" id="ARBA00022801"/>
    </source>
</evidence>
<evidence type="ECO:0000256" key="4">
    <source>
        <dbReference type="ARBA" id="ARBA00023180"/>
    </source>
</evidence>
<dbReference type="PROSITE" id="PS00523">
    <property type="entry name" value="SULFATASE_1"/>
    <property type="match status" value="1"/>
</dbReference>
<dbReference type="SUPFAM" id="SSF53649">
    <property type="entry name" value="Alkaline phosphatase-like"/>
    <property type="match status" value="1"/>
</dbReference>
<reference evidence="6" key="1">
    <citation type="submission" date="2020-04" db="EMBL/GenBank/DDBJ databases">
        <title>Draft genome resource of the tomato pathogen Pseudocercospora fuligena.</title>
        <authorList>
            <person name="Zaccaron A."/>
        </authorList>
    </citation>
    <scope>NUCLEOTIDE SEQUENCE</scope>
    <source>
        <strain evidence="6">PF001</strain>
    </source>
</reference>
<gene>
    <name evidence="6" type="ORF">HII31_12026</name>
</gene>
<dbReference type="InterPro" id="IPR000917">
    <property type="entry name" value="Sulfatase_N"/>
</dbReference>
<evidence type="ECO:0000259" key="5">
    <source>
        <dbReference type="Pfam" id="PF00884"/>
    </source>
</evidence>
<evidence type="ECO:0000313" key="6">
    <source>
        <dbReference type="EMBL" id="KAF7186617.1"/>
    </source>
</evidence>
<dbReference type="Proteomes" id="UP000660729">
    <property type="component" value="Unassembled WGS sequence"/>
</dbReference>
<proteinExistence type="inferred from homology"/>
<dbReference type="Gene3D" id="3.40.720.10">
    <property type="entry name" value="Alkaline Phosphatase, subunit A"/>
    <property type="match status" value="2"/>
</dbReference>
<comment type="caution">
    <text evidence="6">The sequence shown here is derived from an EMBL/GenBank/DDBJ whole genome shotgun (WGS) entry which is preliminary data.</text>
</comment>